<reference evidence="2" key="1">
    <citation type="submission" date="2021-06" db="EMBL/GenBank/DDBJ databases">
        <authorList>
            <person name="Kallberg Y."/>
            <person name="Tangrot J."/>
            <person name="Rosling A."/>
        </authorList>
    </citation>
    <scope>NUCLEOTIDE SEQUENCE</scope>
    <source>
        <strain evidence="2">IA702</strain>
    </source>
</reference>
<feature type="non-terminal residue" evidence="2">
    <location>
        <position position="1"/>
    </location>
</feature>
<gene>
    <name evidence="2" type="ORF">POCULU_LOCUS9632</name>
</gene>
<accession>A0A9N9DR60</accession>
<comment type="caution">
    <text evidence="2">The sequence shown here is derived from an EMBL/GenBank/DDBJ whole genome shotgun (WGS) entry which is preliminary data.</text>
</comment>
<dbReference type="OrthoDB" id="2490051at2759"/>
<evidence type="ECO:0000313" key="2">
    <source>
        <dbReference type="EMBL" id="CAG8645009.1"/>
    </source>
</evidence>
<keyword evidence="3" id="KW-1185">Reference proteome</keyword>
<name>A0A9N9DR60_9GLOM</name>
<sequence>SQQLIKLRKEYNDQLELQLQEYQNQESLFTEQQENIRYLELRVQELTNLIRQKKEKIVDIFTRLLPEKEQEIRLIQSLVIAHLKYTKAKKQKLSSIINLRKQRDKLREELEELLGDSLLKEIEFALDDCEELVI</sequence>
<feature type="coiled-coil region" evidence="1">
    <location>
        <begin position="5"/>
        <end position="56"/>
    </location>
</feature>
<keyword evidence="1" id="KW-0175">Coiled coil</keyword>
<organism evidence="2 3">
    <name type="scientific">Paraglomus occultum</name>
    <dbReference type="NCBI Taxonomy" id="144539"/>
    <lineage>
        <taxon>Eukaryota</taxon>
        <taxon>Fungi</taxon>
        <taxon>Fungi incertae sedis</taxon>
        <taxon>Mucoromycota</taxon>
        <taxon>Glomeromycotina</taxon>
        <taxon>Glomeromycetes</taxon>
        <taxon>Paraglomerales</taxon>
        <taxon>Paraglomeraceae</taxon>
        <taxon>Paraglomus</taxon>
    </lineage>
</organism>
<protein>
    <submittedName>
        <fullName evidence="2">7943_t:CDS:1</fullName>
    </submittedName>
</protein>
<dbReference type="AlphaFoldDB" id="A0A9N9DR60"/>
<feature type="coiled-coil region" evidence="1">
    <location>
        <begin position="89"/>
        <end position="116"/>
    </location>
</feature>
<evidence type="ECO:0000256" key="1">
    <source>
        <dbReference type="SAM" id="Coils"/>
    </source>
</evidence>
<evidence type="ECO:0000313" key="3">
    <source>
        <dbReference type="Proteomes" id="UP000789572"/>
    </source>
</evidence>
<dbReference type="Proteomes" id="UP000789572">
    <property type="component" value="Unassembled WGS sequence"/>
</dbReference>
<dbReference type="EMBL" id="CAJVPJ010003805">
    <property type="protein sequence ID" value="CAG8645009.1"/>
    <property type="molecule type" value="Genomic_DNA"/>
</dbReference>
<proteinExistence type="predicted"/>